<keyword evidence="3 4" id="KW-0408">Iron</keyword>
<evidence type="ECO:0000256" key="1">
    <source>
        <dbReference type="ARBA" id="ARBA00022617"/>
    </source>
</evidence>
<comment type="caution">
    <text evidence="6">The sequence shown here is derived from an EMBL/GenBank/DDBJ whole genome shotgun (WGS) entry which is preliminary data.</text>
</comment>
<dbReference type="PROSITE" id="PS51007">
    <property type="entry name" value="CYTC"/>
    <property type="match status" value="1"/>
</dbReference>
<accession>A0ABR6W0G7</accession>
<keyword evidence="2 4" id="KW-0479">Metal-binding</keyword>
<gene>
    <name evidence="6" type="ORF">FH603_61</name>
</gene>
<evidence type="ECO:0000313" key="7">
    <source>
        <dbReference type="Proteomes" id="UP000700732"/>
    </source>
</evidence>
<evidence type="ECO:0000256" key="2">
    <source>
        <dbReference type="ARBA" id="ARBA00022723"/>
    </source>
</evidence>
<feature type="domain" description="Cytochrome c" evidence="5">
    <location>
        <begin position="63"/>
        <end position="157"/>
    </location>
</feature>
<reference evidence="6 7" key="1">
    <citation type="submission" date="2019-06" db="EMBL/GenBank/DDBJ databases">
        <title>Spirosoma utsteinense sp. nov. isolated from Antarctic ice-free soils.</title>
        <authorList>
            <person name="Tahon G."/>
        </authorList>
    </citation>
    <scope>NUCLEOTIDE SEQUENCE [LARGE SCALE GENOMIC DNA]</scope>
    <source>
        <strain evidence="6 7">LMG 31447</strain>
    </source>
</reference>
<evidence type="ECO:0000313" key="6">
    <source>
        <dbReference type="EMBL" id="MBC3789581.1"/>
    </source>
</evidence>
<dbReference type="SUPFAM" id="SSF46626">
    <property type="entry name" value="Cytochrome c"/>
    <property type="match status" value="1"/>
</dbReference>
<evidence type="ECO:0000259" key="5">
    <source>
        <dbReference type="PROSITE" id="PS51007"/>
    </source>
</evidence>
<sequence>MLPSVLIRSLTNALTALIALVCLSLLLLVTSSFLYTNQKPILASQEEGAGLPVMPGQAVKMTEQQVHGKQLFENNCAQCHAKTEEVIVGPGLQGVSSRVPNKAWLVTWIRNSQAVVSSGDAYGVALYNKFNKISMSSFPNFTEADISAILAYVDGGSTK</sequence>
<dbReference type="Proteomes" id="UP000700732">
    <property type="component" value="Unassembled WGS sequence"/>
</dbReference>
<keyword evidence="7" id="KW-1185">Reference proteome</keyword>
<dbReference type="InterPro" id="IPR009056">
    <property type="entry name" value="Cyt_c-like_dom"/>
</dbReference>
<proteinExistence type="predicted"/>
<dbReference type="EMBL" id="VFIA01000001">
    <property type="protein sequence ID" value="MBC3789581.1"/>
    <property type="molecule type" value="Genomic_DNA"/>
</dbReference>
<dbReference type="InterPro" id="IPR036909">
    <property type="entry name" value="Cyt_c-like_dom_sf"/>
</dbReference>
<dbReference type="RefSeq" id="WP_186734871.1">
    <property type="nucleotide sequence ID" value="NZ_VFIA01000001.1"/>
</dbReference>
<protein>
    <submittedName>
        <fullName evidence="6">Cytochrome c2</fullName>
    </submittedName>
</protein>
<evidence type="ECO:0000256" key="4">
    <source>
        <dbReference type="PROSITE-ProRule" id="PRU00433"/>
    </source>
</evidence>
<keyword evidence="1 4" id="KW-0349">Heme</keyword>
<dbReference type="Pfam" id="PF00034">
    <property type="entry name" value="Cytochrom_C"/>
    <property type="match status" value="1"/>
</dbReference>
<organism evidence="6 7">
    <name type="scientific">Spirosoma utsteinense</name>
    <dbReference type="NCBI Taxonomy" id="2585773"/>
    <lineage>
        <taxon>Bacteria</taxon>
        <taxon>Pseudomonadati</taxon>
        <taxon>Bacteroidota</taxon>
        <taxon>Cytophagia</taxon>
        <taxon>Cytophagales</taxon>
        <taxon>Cytophagaceae</taxon>
        <taxon>Spirosoma</taxon>
    </lineage>
</organism>
<name>A0ABR6W0G7_9BACT</name>
<dbReference type="Gene3D" id="1.10.760.10">
    <property type="entry name" value="Cytochrome c-like domain"/>
    <property type="match status" value="1"/>
</dbReference>
<evidence type="ECO:0000256" key="3">
    <source>
        <dbReference type="ARBA" id="ARBA00023004"/>
    </source>
</evidence>